<proteinExistence type="inferred from homology"/>
<feature type="domain" description="Peptidase M20 dimerisation" evidence="2">
    <location>
        <begin position="170"/>
        <end position="257"/>
    </location>
</feature>
<dbReference type="Gene3D" id="3.30.70.360">
    <property type="match status" value="1"/>
</dbReference>
<dbReference type="InterPro" id="IPR036264">
    <property type="entry name" value="Bact_exopeptidase_dim_dom"/>
</dbReference>
<gene>
    <name evidence="3" type="ORF">B5M42_01575</name>
</gene>
<dbReference type="SUPFAM" id="SSF53187">
    <property type="entry name" value="Zn-dependent exopeptidases"/>
    <property type="match status" value="1"/>
</dbReference>
<keyword evidence="4" id="KW-1185">Reference proteome</keyword>
<organism evidence="3 4">
    <name type="scientific">Paenibacillus athensensis</name>
    <dbReference type="NCBI Taxonomy" id="1967502"/>
    <lineage>
        <taxon>Bacteria</taxon>
        <taxon>Bacillati</taxon>
        <taxon>Bacillota</taxon>
        <taxon>Bacilli</taxon>
        <taxon>Bacillales</taxon>
        <taxon>Paenibacillaceae</taxon>
        <taxon>Paenibacillus</taxon>
    </lineage>
</organism>
<dbReference type="GO" id="GO:0046657">
    <property type="term" value="P:folic acid catabolic process"/>
    <property type="evidence" value="ECO:0007669"/>
    <property type="project" value="TreeGrafter"/>
</dbReference>
<dbReference type="Pfam" id="PF07687">
    <property type="entry name" value="M20_dimer"/>
    <property type="match status" value="1"/>
</dbReference>
<dbReference type="RefSeq" id="WP_134748964.1">
    <property type="nucleotide sequence ID" value="NZ_MYFO02000001.1"/>
</dbReference>
<dbReference type="NCBIfam" id="TIGR01891">
    <property type="entry name" value="amidohydrolases"/>
    <property type="match status" value="1"/>
</dbReference>
<dbReference type="GO" id="GO:0016805">
    <property type="term" value="F:dipeptidase activity"/>
    <property type="evidence" value="ECO:0007669"/>
    <property type="project" value="InterPro"/>
</dbReference>
<comment type="caution">
    <text evidence="3">The sequence shown here is derived from an EMBL/GenBank/DDBJ whole genome shotgun (WGS) entry which is preliminary data.</text>
</comment>
<dbReference type="InterPro" id="IPR017144">
    <property type="entry name" value="Xaa-Arg_dipeptidase"/>
</dbReference>
<evidence type="ECO:0000313" key="4">
    <source>
        <dbReference type="Proteomes" id="UP000298246"/>
    </source>
</evidence>
<reference evidence="3 4" key="1">
    <citation type="submission" date="2017-03" db="EMBL/GenBank/DDBJ databases">
        <title>Isolation of Levoglucosan Utilizing Bacteria.</title>
        <authorList>
            <person name="Arya A.S."/>
        </authorList>
    </citation>
    <scope>NUCLEOTIDE SEQUENCE [LARGE SCALE GENOMIC DNA]</scope>
    <source>
        <strain evidence="3 4">MEC069</strain>
    </source>
</reference>
<keyword evidence="3" id="KW-0378">Hydrolase</keyword>
<dbReference type="Proteomes" id="UP000298246">
    <property type="component" value="Unassembled WGS sequence"/>
</dbReference>
<dbReference type="SUPFAM" id="SSF55031">
    <property type="entry name" value="Bacterial exopeptidase dimerisation domain"/>
    <property type="match status" value="1"/>
</dbReference>
<dbReference type="EMBL" id="MYFO01000001">
    <property type="protein sequence ID" value="TFE91953.1"/>
    <property type="molecule type" value="Genomic_DNA"/>
</dbReference>
<dbReference type="PANTHER" id="PTHR30575:SF0">
    <property type="entry name" value="XAA-ARG DIPEPTIDASE"/>
    <property type="match status" value="1"/>
</dbReference>
<sequence length="392" mass="41892">MKSTIFETIDRHAERFKAISRFIGANPELGHEEFLAAARLTDELAEHGFTVERGILGIETSFIATYDSGKPGPVVAFLAEYDALPELGHACGHHLICMMSIGAAVGLKSVIGQTGGSLRVYGTPAEETKGAKVPMAEAGLFDDVDIALMAHPFYRYERSGSSLAMDALQFEFFGRAAHAAANPEEGVNALDAVLQLFNGLNALRQQLQPDARVHGIINSGGQAPNIIPDYASAQFYVRSASRAYTDLVARKVKACAEGAALQTGCTLQISNYEYSYDELRTNETLSAAFTRNLEALGIPAADIADGNDHGSLDLGNVSTRCATIHPFVRTVGERHSLHTREFRDLAQQEPALDNMILTAKALAGTACDVLCDPGLLAAVRAEFAAMTGQSGS</sequence>
<protein>
    <recommendedName>
        <fullName evidence="1">Peptidase M20 domain-containing protein 2</fullName>
    </recommendedName>
</protein>
<name>A0A4Y8QAL8_9BACL</name>
<comment type="similarity">
    <text evidence="1">Belongs to the peptidase M20A family.</text>
</comment>
<dbReference type="FunFam" id="3.30.70.360:FF:000004">
    <property type="entry name" value="Peptidase M20 domain-containing protein 2"/>
    <property type="match status" value="1"/>
</dbReference>
<accession>A0A4Y8QAL8</accession>
<dbReference type="GO" id="GO:0005737">
    <property type="term" value="C:cytoplasm"/>
    <property type="evidence" value="ECO:0007669"/>
    <property type="project" value="TreeGrafter"/>
</dbReference>
<dbReference type="InterPro" id="IPR052030">
    <property type="entry name" value="Peptidase_M20/M20A_hydrolases"/>
</dbReference>
<dbReference type="OrthoDB" id="9781032at2"/>
<dbReference type="AlphaFoldDB" id="A0A4Y8QAL8"/>
<evidence type="ECO:0000313" key="3">
    <source>
        <dbReference type="EMBL" id="TFE91953.1"/>
    </source>
</evidence>
<dbReference type="PIRSF" id="PIRSF037226">
    <property type="entry name" value="Amidohydrolase_ACY1L2_prd"/>
    <property type="match status" value="1"/>
</dbReference>
<dbReference type="CDD" id="cd03887">
    <property type="entry name" value="M20_Acy1L2"/>
    <property type="match status" value="1"/>
</dbReference>
<evidence type="ECO:0000259" key="2">
    <source>
        <dbReference type="Pfam" id="PF07687"/>
    </source>
</evidence>
<dbReference type="InterPro" id="IPR017439">
    <property type="entry name" value="Amidohydrolase"/>
</dbReference>
<dbReference type="InterPro" id="IPR011650">
    <property type="entry name" value="Peptidase_M20_dimer"/>
</dbReference>
<dbReference type="Gene3D" id="3.40.630.10">
    <property type="entry name" value="Zn peptidases"/>
    <property type="match status" value="1"/>
</dbReference>
<evidence type="ECO:0000256" key="1">
    <source>
        <dbReference type="PIRNR" id="PIRNR037226"/>
    </source>
</evidence>
<dbReference type="GO" id="GO:0071713">
    <property type="term" value="F:para-aminobenzoyl-glutamate hydrolase activity"/>
    <property type="evidence" value="ECO:0007669"/>
    <property type="project" value="TreeGrafter"/>
</dbReference>
<dbReference type="PANTHER" id="PTHR30575">
    <property type="entry name" value="PEPTIDASE M20"/>
    <property type="match status" value="1"/>
</dbReference>